<dbReference type="PROSITE" id="PS51257">
    <property type="entry name" value="PROKAR_LIPOPROTEIN"/>
    <property type="match status" value="1"/>
</dbReference>
<organism evidence="2 3">
    <name type="scientific">Halobacillus naozhouensis</name>
    <dbReference type="NCBI Taxonomy" id="554880"/>
    <lineage>
        <taxon>Bacteria</taxon>
        <taxon>Bacillati</taxon>
        <taxon>Bacillota</taxon>
        <taxon>Bacilli</taxon>
        <taxon>Bacillales</taxon>
        <taxon>Bacillaceae</taxon>
        <taxon>Halobacillus</taxon>
    </lineage>
</organism>
<dbReference type="EMBL" id="CP121671">
    <property type="protein sequence ID" value="WFT75942.1"/>
    <property type="molecule type" value="Genomic_DNA"/>
</dbReference>
<keyword evidence="3" id="KW-1185">Reference proteome</keyword>
<gene>
    <name evidence="2" type="ORF">P9989_06130</name>
</gene>
<evidence type="ECO:0008006" key="4">
    <source>
        <dbReference type="Google" id="ProtNLM"/>
    </source>
</evidence>
<keyword evidence="1" id="KW-0732">Signal</keyword>
<evidence type="ECO:0000256" key="1">
    <source>
        <dbReference type="SAM" id="SignalP"/>
    </source>
</evidence>
<accession>A0ABY8J2Y5</accession>
<dbReference type="Proteomes" id="UP001221597">
    <property type="component" value="Chromosome"/>
</dbReference>
<protein>
    <recommendedName>
        <fullName evidence="4">Lipoprotein</fullName>
    </recommendedName>
</protein>
<name>A0ABY8J2Y5_9BACI</name>
<feature type="chain" id="PRO_5045151300" description="Lipoprotein" evidence="1">
    <location>
        <begin position="22"/>
        <end position="226"/>
    </location>
</feature>
<evidence type="ECO:0000313" key="3">
    <source>
        <dbReference type="Proteomes" id="UP001221597"/>
    </source>
</evidence>
<proteinExistence type="predicted"/>
<reference evidence="2 3" key="1">
    <citation type="submission" date="2023-04" db="EMBL/GenBank/DDBJ databases">
        <title>Genome sequence of Halobacillus naozhouensis KACC 21980.</title>
        <authorList>
            <person name="Kim S."/>
            <person name="Heo J."/>
            <person name="Kwon S.-W."/>
        </authorList>
    </citation>
    <scope>NUCLEOTIDE SEQUENCE [LARGE SCALE GENOMIC DNA]</scope>
    <source>
        <strain evidence="2 3">KCTC 13234</strain>
    </source>
</reference>
<feature type="signal peptide" evidence="1">
    <location>
        <begin position="1"/>
        <end position="21"/>
    </location>
</feature>
<dbReference type="RefSeq" id="WP_283077902.1">
    <property type="nucleotide sequence ID" value="NZ_CP121671.1"/>
</dbReference>
<evidence type="ECO:0000313" key="2">
    <source>
        <dbReference type="EMBL" id="WFT75942.1"/>
    </source>
</evidence>
<sequence length="226" mass="25611">MGRIFFYLMVALFLFSGCGLNTEVVDSVEDKLKNNDEIAKYVDSIDIKHRSNGSHEGYSFIDFSVYASANDDFLSLSDKEKYDILSKVDNILSEGAEISYQFECGKKKICTFEDIIFENGQDTYSFNTLEWSDELVMNHNGERAYPTVSETVTTTPDDDDSEFDNTIVNKEAVYNFMENKYKEITNNGENYVPETHDPLVAQLASKRFGISAEEAGQIYVEVSLGQ</sequence>